<evidence type="ECO:0000313" key="1">
    <source>
        <dbReference type="EMBL" id="EAY06297.1"/>
    </source>
</evidence>
<dbReference type="InParanoid" id="A2EM38"/>
<gene>
    <name evidence="1" type="ORF">TVAG_475310</name>
</gene>
<accession>A2EM38</accession>
<dbReference type="SMR" id="A2EM38"/>
<dbReference type="KEGG" id="tva:4764172"/>
<evidence type="ECO:0000313" key="2">
    <source>
        <dbReference type="Proteomes" id="UP000001542"/>
    </source>
</evidence>
<dbReference type="VEuPathDB" id="TrichDB:TVAGG3_0613630"/>
<keyword evidence="2" id="KW-1185">Reference proteome</keyword>
<reference evidence="1" key="1">
    <citation type="submission" date="2006-10" db="EMBL/GenBank/DDBJ databases">
        <authorList>
            <person name="Amadeo P."/>
            <person name="Zhao Q."/>
            <person name="Wortman J."/>
            <person name="Fraser-Liggett C."/>
            <person name="Carlton J."/>
        </authorList>
    </citation>
    <scope>NUCLEOTIDE SEQUENCE</scope>
    <source>
        <strain evidence="1">G3</strain>
    </source>
</reference>
<dbReference type="RefSeq" id="XP_001318520.1">
    <property type="nucleotide sequence ID" value="XM_001318485.1"/>
</dbReference>
<sequence length="683" mass="79358">MFDDLVSNYFSKLLNLINYTDDEYSINFARHITQVTDLWFPQLSEEQVTTRISTLISSSPGNKSSHEYIIRYSMSKCGKLIPHHKIASILTKQCFVNTKYLENMRELALAEGSKATAFVVHVLARSMTSYYAFSRISAKLLVDILKVVGENKEIVDWMKRFVTMLVIFMKIASEQDSFKKRVNLLCEVLTSEVFKPLPWFRNILQSTANAVYLIDQKPEFFKLFFKIGEKYPSASFFKREYDRYKPLIRTRMILKYFPFKINNLQLISPKDVDNDDEEEGSKQPIDDSLKELGIGARSLKYIFHDFDAGVIDQQQNIFLLEDFTEQETNRFKKTELYHENFIKINLNNYTSEGKFVLCGLKCAMQDIENSIWEYQIRSLKDFIGIANEIISVLKQHPHLMARIKALGRDLNVGCSDDQNYKLLKEQRSILKKRIEAKFRFEKELNSNLLNVFYKFDSFLQYVPPSDYDYCVDNFITFSEELNPMIESLIAIVSSEAVDSTIQTVWEFASVLYEKTKFVHETTYVLCYIILMRLIFDKSYEVYHPLTYHNSANMDFLMRCKVFSEKSVSELNLPEKIISRRVVRGTIGAFFKTKSHSLYSLEFLVNPIDILFNIHQTVVQLNSIAPGENLSNDEKVTLMKGLISTFPPSNTISIVLFLDKWGNTVPSANMLLSYSIFRKAVNSL</sequence>
<dbReference type="EMBL" id="DS113427">
    <property type="protein sequence ID" value="EAY06297.1"/>
    <property type="molecule type" value="Genomic_DNA"/>
</dbReference>
<organism evidence="1 2">
    <name type="scientific">Trichomonas vaginalis (strain ATCC PRA-98 / G3)</name>
    <dbReference type="NCBI Taxonomy" id="412133"/>
    <lineage>
        <taxon>Eukaryota</taxon>
        <taxon>Metamonada</taxon>
        <taxon>Parabasalia</taxon>
        <taxon>Trichomonadida</taxon>
        <taxon>Trichomonadidae</taxon>
        <taxon>Trichomonas</taxon>
    </lineage>
</organism>
<dbReference type="AlphaFoldDB" id="A2EM38"/>
<name>A2EM38_TRIV3</name>
<dbReference type="Proteomes" id="UP000001542">
    <property type="component" value="Unassembled WGS sequence"/>
</dbReference>
<proteinExistence type="predicted"/>
<protein>
    <submittedName>
        <fullName evidence="1">Uncharacterized protein</fullName>
    </submittedName>
</protein>
<reference evidence="1" key="2">
    <citation type="journal article" date="2007" name="Science">
        <title>Draft genome sequence of the sexually transmitted pathogen Trichomonas vaginalis.</title>
        <authorList>
            <person name="Carlton J.M."/>
            <person name="Hirt R.P."/>
            <person name="Silva J.C."/>
            <person name="Delcher A.L."/>
            <person name="Schatz M."/>
            <person name="Zhao Q."/>
            <person name="Wortman J.R."/>
            <person name="Bidwell S.L."/>
            <person name="Alsmark U.C.M."/>
            <person name="Besteiro S."/>
            <person name="Sicheritz-Ponten T."/>
            <person name="Noel C.J."/>
            <person name="Dacks J.B."/>
            <person name="Foster P.G."/>
            <person name="Simillion C."/>
            <person name="Van de Peer Y."/>
            <person name="Miranda-Saavedra D."/>
            <person name="Barton G.J."/>
            <person name="Westrop G.D."/>
            <person name="Mueller S."/>
            <person name="Dessi D."/>
            <person name="Fiori P.L."/>
            <person name="Ren Q."/>
            <person name="Paulsen I."/>
            <person name="Zhang H."/>
            <person name="Bastida-Corcuera F.D."/>
            <person name="Simoes-Barbosa A."/>
            <person name="Brown M.T."/>
            <person name="Hayes R.D."/>
            <person name="Mukherjee M."/>
            <person name="Okumura C.Y."/>
            <person name="Schneider R."/>
            <person name="Smith A.J."/>
            <person name="Vanacova S."/>
            <person name="Villalvazo M."/>
            <person name="Haas B.J."/>
            <person name="Pertea M."/>
            <person name="Feldblyum T.V."/>
            <person name="Utterback T.R."/>
            <person name="Shu C.L."/>
            <person name="Osoegawa K."/>
            <person name="de Jong P.J."/>
            <person name="Hrdy I."/>
            <person name="Horvathova L."/>
            <person name="Zubacova Z."/>
            <person name="Dolezal P."/>
            <person name="Malik S.B."/>
            <person name="Logsdon J.M. Jr."/>
            <person name="Henze K."/>
            <person name="Gupta A."/>
            <person name="Wang C.C."/>
            <person name="Dunne R.L."/>
            <person name="Upcroft J.A."/>
            <person name="Upcroft P."/>
            <person name="White O."/>
            <person name="Salzberg S.L."/>
            <person name="Tang P."/>
            <person name="Chiu C.-H."/>
            <person name="Lee Y.-S."/>
            <person name="Embley T.M."/>
            <person name="Coombs G.H."/>
            <person name="Mottram J.C."/>
            <person name="Tachezy J."/>
            <person name="Fraser-Liggett C.M."/>
            <person name="Johnson P.J."/>
        </authorList>
    </citation>
    <scope>NUCLEOTIDE SEQUENCE [LARGE SCALE GENOMIC DNA]</scope>
    <source>
        <strain evidence="1">G3</strain>
    </source>
</reference>
<dbReference type="VEuPathDB" id="TrichDB:TVAG_475310"/>